<dbReference type="OrthoDB" id="2014058at2759"/>
<dbReference type="AlphaFoldDB" id="A0A367XP56"/>
<gene>
    <name evidence="1" type="ORF">Cantr_04285</name>
</gene>
<comment type="caution">
    <text evidence="1">The sequence shown here is derived from an EMBL/GenBank/DDBJ whole genome shotgun (WGS) entry which is preliminary data.</text>
</comment>
<dbReference type="PANTHER" id="PTHR12840:SF1">
    <property type="entry name" value="NADH DEHYDROGENASE [UBIQUINONE] 1 BETA SUBCOMPLEX SUBUNIT 8, MITOCHONDRIAL"/>
    <property type="match status" value="1"/>
</dbReference>
<dbReference type="InterPro" id="IPR008699">
    <property type="entry name" value="NDUFB8"/>
</dbReference>
<dbReference type="EMBL" id="QLNQ01000030">
    <property type="protein sequence ID" value="RCK55368.1"/>
    <property type="molecule type" value="Genomic_DNA"/>
</dbReference>
<accession>A0A367XP56</accession>
<dbReference type="GO" id="GO:0005739">
    <property type="term" value="C:mitochondrion"/>
    <property type="evidence" value="ECO:0007669"/>
    <property type="project" value="InterPro"/>
</dbReference>
<sequence>MISRLGLRSSKLALPSSRRAIINTPTRLGLTRTYAPGVTTKTTIYDQTNGRTIQLADPDHPELADYKNPEFVLKQTLDPYAKYDDPQNRRNLNDPMHIDEDMLDMWSPDYYDYVADSVALKHNAIFFGSIAGIAAIIYYFELYPEKPAMIRSFPYNGLADALGATSKENAPFYQNKPDLTAEQELGVLPADNDITQNKQLYEKENADFIKSGTA</sequence>
<protein>
    <submittedName>
        <fullName evidence="1">Uncharacterized protein</fullName>
    </submittedName>
</protein>
<evidence type="ECO:0000313" key="1">
    <source>
        <dbReference type="EMBL" id="RCK55368.1"/>
    </source>
</evidence>
<keyword evidence="2" id="KW-1185">Reference proteome</keyword>
<dbReference type="Proteomes" id="UP000253472">
    <property type="component" value="Unassembled WGS sequence"/>
</dbReference>
<reference evidence="1 2" key="1">
    <citation type="submission" date="2018-06" db="EMBL/GenBank/DDBJ databases">
        <title>Whole genome sequencing of Candida tropicalis (genome annotated by CSBL at Korea University).</title>
        <authorList>
            <person name="Ahn J."/>
        </authorList>
    </citation>
    <scope>NUCLEOTIDE SEQUENCE [LARGE SCALE GENOMIC DNA]</scope>
    <source>
        <strain evidence="1 2">ATCC 20962</strain>
    </source>
</reference>
<dbReference type="Pfam" id="PF05821">
    <property type="entry name" value="NDUF_B8"/>
    <property type="match status" value="1"/>
</dbReference>
<organism evidence="1 2">
    <name type="scientific">Candida viswanathii</name>
    <dbReference type="NCBI Taxonomy" id="5486"/>
    <lineage>
        <taxon>Eukaryota</taxon>
        <taxon>Fungi</taxon>
        <taxon>Dikarya</taxon>
        <taxon>Ascomycota</taxon>
        <taxon>Saccharomycotina</taxon>
        <taxon>Pichiomycetes</taxon>
        <taxon>Debaryomycetaceae</taxon>
        <taxon>Candida/Lodderomyces clade</taxon>
        <taxon>Candida</taxon>
    </lineage>
</organism>
<evidence type="ECO:0000313" key="2">
    <source>
        <dbReference type="Proteomes" id="UP000253472"/>
    </source>
</evidence>
<proteinExistence type="predicted"/>
<dbReference type="PANTHER" id="PTHR12840">
    <property type="entry name" value="NADH-UBIQUINONE OXIDOREDUCTASE ASHI SUBUNIT"/>
    <property type="match status" value="1"/>
</dbReference>
<name>A0A367XP56_9ASCO</name>
<dbReference type="STRING" id="5486.A0A367XP56"/>